<dbReference type="Proteomes" id="UP000688947">
    <property type="component" value="Unassembled WGS sequence"/>
</dbReference>
<accession>A0A8T1UKT8</accession>
<proteinExistence type="predicted"/>
<gene>
    <name evidence="1" type="ORF">JG687_00005445</name>
</gene>
<evidence type="ECO:0000313" key="1">
    <source>
        <dbReference type="EMBL" id="KAG6965399.1"/>
    </source>
</evidence>
<protein>
    <submittedName>
        <fullName evidence="1">Uncharacterized protein</fullName>
    </submittedName>
</protein>
<reference evidence="1" key="1">
    <citation type="submission" date="2021-01" db="EMBL/GenBank/DDBJ databases">
        <title>Phytophthora aleatoria, a newly-described species from Pinus radiata is distinct from Phytophthora cactorum isolates based on comparative genomics.</title>
        <authorList>
            <person name="Mcdougal R."/>
            <person name="Panda P."/>
            <person name="Williams N."/>
            <person name="Studholme D.J."/>
        </authorList>
    </citation>
    <scope>NUCLEOTIDE SEQUENCE</scope>
    <source>
        <strain evidence="1">NZFS 3830</strain>
    </source>
</reference>
<dbReference type="EMBL" id="JAENGZ010000205">
    <property type="protein sequence ID" value="KAG6965399.1"/>
    <property type="molecule type" value="Genomic_DNA"/>
</dbReference>
<sequence>MRAAKEAVTYLKHNGLSNFDVVPQNNPIQFDQFSCGLSVWWMFLRQIVHEITHDMSGNSLIQRRFELFYYILTGRLIAPIENAAVTAYTQTQPPLLKTILPPQEIEM</sequence>
<name>A0A8T1UKT8_9STRA</name>
<dbReference type="OrthoDB" id="127943at2759"/>
<evidence type="ECO:0000313" key="2">
    <source>
        <dbReference type="Proteomes" id="UP000688947"/>
    </source>
</evidence>
<comment type="caution">
    <text evidence="1">The sequence shown here is derived from an EMBL/GenBank/DDBJ whole genome shotgun (WGS) entry which is preliminary data.</text>
</comment>
<dbReference type="AlphaFoldDB" id="A0A8T1UKT8"/>
<organism evidence="1 2">
    <name type="scientific">Phytophthora cactorum</name>
    <dbReference type="NCBI Taxonomy" id="29920"/>
    <lineage>
        <taxon>Eukaryota</taxon>
        <taxon>Sar</taxon>
        <taxon>Stramenopiles</taxon>
        <taxon>Oomycota</taxon>
        <taxon>Peronosporomycetes</taxon>
        <taxon>Peronosporales</taxon>
        <taxon>Peronosporaceae</taxon>
        <taxon>Phytophthora</taxon>
    </lineage>
</organism>